<evidence type="ECO:0000256" key="4">
    <source>
        <dbReference type="ARBA" id="ARBA00023242"/>
    </source>
</evidence>
<dbReference type="PROSITE" id="PS51005">
    <property type="entry name" value="NAC"/>
    <property type="match status" value="1"/>
</dbReference>
<evidence type="ECO:0000259" key="5">
    <source>
        <dbReference type="PROSITE" id="PS51005"/>
    </source>
</evidence>
<dbReference type="Proteomes" id="UP001630127">
    <property type="component" value="Unassembled WGS sequence"/>
</dbReference>
<gene>
    <name evidence="6" type="ORF">ACH5RR_020176</name>
</gene>
<dbReference type="PANTHER" id="PTHR31719:SF248">
    <property type="entry name" value="NAC DOMAIN-CONTAINING PROTEIN 10"/>
    <property type="match status" value="1"/>
</dbReference>
<evidence type="ECO:0000256" key="2">
    <source>
        <dbReference type="ARBA" id="ARBA00023125"/>
    </source>
</evidence>
<dbReference type="AlphaFoldDB" id="A0ABD2ZDN5"/>
<keyword evidence="2" id="KW-0238">DNA-binding</keyword>
<dbReference type="GO" id="GO:0003677">
    <property type="term" value="F:DNA binding"/>
    <property type="evidence" value="ECO:0007669"/>
    <property type="project" value="UniProtKB-KW"/>
</dbReference>
<keyword evidence="7" id="KW-1185">Reference proteome</keyword>
<protein>
    <recommendedName>
        <fullName evidence="5">NAC domain-containing protein</fullName>
    </recommendedName>
</protein>
<dbReference type="InterPro" id="IPR036093">
    <property type="entry name" value="NAC_dom_sf"/>
</dbReference>
<evidence type="ECO:0000313" key="6">
    <source>
        <dbReference type="EMBL" id="KAL3517587.1"/>
    </source>
</evidence>
<reference evidence="6 7" key="1">
    <citation type="submission" date="2024-11" db="EMBL/GenBank/DDBJ databases">
        <title>A near-complete genome assembly of Cinchona calisaya.</title>
        <authorList>
            <person name="Lian D.C."/>
            <person name="Zhao X.W."/>
            <person name="Wei L."/>
        </authorList>
    </citation>
    <scope>NUCLEOTIDE SEQUENCE [LARGE SCALE GENOMIC DNA]</scope>
    <source>
        <tissue evidence="6">Nenye</tissue>
    </source>
</reference>
<sequence>MELIDHHHQKRMDLDQYLIHQLNNKFINQRVSIDKLIVANLNDHHPQDFFPVELNDGGMKECYVLTPRNLFFGLRFQPNSQTRIGYWKALGYIDDKICSVNGAVGVKRKLSYFEGGFAKARKTNWSMIEYRLLHHRCSMECHHARPTPDDWVLCKVYEDLDPDDLTCQLHRMDIGQESYMEDMET</sequence>
<keyword evidence="3" id="KW-0804">Transcription</keyword>
<dbReference type="Gene3D" id="2.170.150.80">
    <property type="entry name" value="NAC domain"/>
    <property type="match status" value="1"/>
</dbReference>
<keyword evidence="4" id="KW-0539">Nucleus</keyword>
<keyword evidence="1" id="KW-0805">Transcription regulation</keyword>
<evidence type="ECO:0000256" key="3">
    <source>
        <dbReference type="ARBA" id="ARBA00023163"/>
    </source>
</evidence>
<dbReference type="PANTHER" id="PTHR31719">
    <property type="entry name" value="NAC TRANSCRIPTION FACTOR 56"/>
    <property type="match status" value="1"/>
</dbReference>
<organism evidence="6 7">
    <name type="scientific">Cinchona calisaya</name>
    <dbReference type="NCBI Taxonomy" id="153742"/>
    <lineage>
        <taxon>Eukaryota</taxon>
        <taxon>Viridiplantae</taxon>
        <taxon>Streptophyta</taxon>
        <taxon>Embryophyta</taxon>
        <taxon>Tracheophyta</taxon>
        <taxon>Spermatophyta</taxon>
        <taxon>Magnoliopsida</taxon>
        <taxon>eudicotyledons</taxon>
        <taxon>Gunneridae</taxon>
        <taxon>Pentapetalae</taxon>
        <taxon>asterids</taxon>
        <taxon>lamiids</taxon>
        <taxon>Gentianales</taxon>
        <taxon>Rubiaceae</taxon>
        <taxon>Cinchonoideae</taxon>
        <taxon>Cinchoneae</taxon>
        <taxon>Cinchona</taxon>
    </lineage>
</organism>
<accession>A0ABD2ZDN5</accession>
<evidence type="ECO:0000256" key="1">
    <source>
        <dbReference type="ARBA" id="ARBA00023015"/>
    </source>
</evidence>
<feature type="domain" description="NAC" evidence="5">
    <location>
        <begin position="1"/>
        <end position="159"/>
    </location>
</feature>
<dbReference type="Pfam" id="PF02365">
    <property type="entry name" value="NAM"/>
    <property type="match status" value="1"/>
</dbReference>
<proteinExistence type="predicted"/>
<dbReference type="SUPFAM" id="SSF101941">
    <property type="entry name" value="NAC domain"/>
    <property type="match status" value="1"/>
</dbReference>
<dbReference type="InterPro" id="IPR003441">
    <property type="entry name" value="NAC-dom"/>
</dbReference>
<dbReference type="EMBL" id="JBJUIK010000009">
    <property type="protein sequence ID" value="KAL3517587.1"/>
    <property type="molecule type" value="Genomic_DNA"/>
</dbReference>
<evidence type="ECO:0000313" key="7">
    <source>
        <dbReference type="Proteomes" id="UP001630127"/>
    </source>
</evidence>
<comment type="caution">
    <text evidence="6">The sequence shown here is derived from an EMBL/GenBank/DDBJ whole genome shotgun (WGS) entry which is preliminary data.</text>
</comment>
<name>A0ABD2ZDN5_9GENT</name>